<evidence type="ECO:0000256" key="1">
    <source>
        <dbReference type="PROSITE-ProRule" id="PRU00175"/>
    </source>
</evidence>
<sequence>MEHTLRCNVLKCRKELNDHAVVTTCSHVFCIDCSNRCQLSGQRDGQRPSCPACHVSLTNPDDVVVTNLNPTEDYKTSVLSGLHPNIIMECAGRALSFWAYQATQEITYHEYLAKNLTDKYASLNTQMDKIIHDANGEISNLRTKMSNMQADQDSLRRKNEELIQALREKNRKHLQTQELYDKLKRRAMLGQVQNAASDAVDQNIQASVTASRFVDRVDNQTENHRPPPPPLFSNQQTSGMQNPGMGSGSGPVGGAQIGRNGTGEGTWAGFSSQGSVQQNQPIQTPSTHRQRLASGNPPPPRIGLANLPGNNVLGASVPQHRVSPRQPLAGLSGNSPGPPTGFAGYGMSAGMKVSNPTGSGGNGFARPAVRSRVAQRPGSGFTANRNSGFSEIPAPNLFSNGSNYY</sequence>
<reference evidence="5 6" key="1">
    <citation type="submission" date="2016-05" db="EMBL/GenBank/DDBJ databases">
        <title>A degradative enzymes factory behind the ericoid mycorrhizal symbiosis.</title>
        <authorList>
            <consortium name="DOE Joint Genome Institute"/>
            <person name="Martino E."/>
            <person name="Morin E."/>
            <person name="Grelet G."/>
            <person name="Kuo A."/>
            <person name="Kohler A."/>
            <person name="Daghino S."/>
            <person name="Barry K."/>
            <person name="Choi C."/>
            <person name="Cichocki N."/>
            <person name="Clum A."/>
            <person name="Copeland A."/>
            <person name="Hainaut M."/>
            <person name="Haridas S."/>
            <person name="Labutti K."/>
            <person name="Lindquist E."/>
            <person name="Lipzen A."/>
            <person name="Khouja H.-R."/>
            <person name="Murat C."/>
            <person name="Ohm R."/>
            <person name="Olson A."/>
            <person name="Spatafora J."/>
            <person name="Veneault-Fourrey C."/>
            <person name="Henrissat B."/>
            <person name="Grigoriev I."/>
            <person name="Martin F."/>
            <person name="Perotto S."/>
        </authorList>
    </citation>
    <scope>NUCLEOTIDE SEQUENCE [LARGE SCALE GENOMIC DNA]</scope>
    <source>
        <strain evidence="5 6">UAMH 7357</strain>
    </source>
</reference>
<keyword evidence="1" id="KW-0863">Zinc-finger</keyword>
<feature type="compositionally biased region" description="Polar residues" evidence="3">
    <location>
        <begin position="232"/>
        <end position="241"/>
    </location>
</feature>
<keyword evidence="1" id="KW-0479">Metal-binding</keyword>
<evidence type="ECO:0000259" key="4">
    <source>
        <dbReference type="PROSITE" id="PS50089"/>
    </source>
</evidence>
<dbReference type="Gene3D" id="3.30.40.10">
    <property type="entry name" value="Zinc/RING finger domain, C3HC4 (zinc finger)"/>
    <property type="match status" value="1"/>
</dbReference>
<dbReference type="SUPFAM" id="SSF57850">
    <property type="entry name" value="RING/U-box"/>
    <property type="match status" value="1"/>
</dbReference>
<dbReference type="Proteomes" id="UP000235672">
    <property type="component" value="Unassembled WGS sequence"/>
</dbReference>
<dbReference type="InterPro" id="IPR013083">
    <property type="entry name" value="Znf_RING/FYVE/PHD"/>
</dbReference>
<dbReference type="CDD" id="cd16449">
    <property type="entry name" value="RING-HC"/>
    <property type="match status" value="1"/>
</dbReference>
<feature type="compositionally biased region" description="Polar residues" evidence="3">
    <location>
        <begin position="269"/>
        <end position="287"/>
    </location>
</feature>
<dbReference type="GO" id="GO:0000795">
    <property type="term" value="C:synaptonemal complex"/>
    <property type="evidence" value="ECO:0007669"/>
    <property type="project" value="InterPro"/>
</dbReference>
<dbReference type="InterPro" id="IPR042448">
    <property type="entry name" value="CCNB1IP1"/>
</dbReference>
<evidence type="ECO:0000256" key="2">
    <source>
        <dbReference type="SAM" id="Coils"/>
    </source>
</evidence>
<feature type="region of interest" description="Disordered" evidence="3">
    <location>
        <begin position="219"/>
        <end position="344"/>
    </location>
</feature>
<dbReference type="OrthoDB" id="441210at2759"/>
<keyword evidence="6" id="KW-1185">Reference proteome</keyword>
<keyword evidence="2" id="KW-0175">Coiled coil</keyword>
<dbReference type="GO" id="GO:0008270">
    <property type="term" value="F:zinc ion binding"/>
    <property type="evidence" value="ECO:0007669"/>
    <property type="project" value="UniProtKB-KW"/>
</dbReference>
<organism evidence="5 6">
    <name type="scientific">Hyaloscypha hepaticicola</name>
    <dbReference type="NCBI Taxonomy" id="2082293"/>
    <lineage>
        <taxon>Eukaryota</taxon>
        <taxon>Fungi</taxon>
        <taxon>Dikarya</taxon>
        <taxon>Ascomycota</taxon>
        <taxon>Pezizomycotina</taxon>
        <taxon>Leotiomycetes</taxon>
        <taxon>Helotiales</taxon>
        <taxon>Hyaloscyphaceae</taxon>
        <taxon>Hyaloscypha</taxon>
    </lineage>
</organism>
<evidence type="ECO:0000313" key="6">
    <source>
        <dbReference type="Proteomes" id="UP000235672"/>
    </source>
</evidence>
<dbReference type="PANTHER" id="PTHR14305:SF0">
    <property type="entry name" value="E3 UBIQUITIN-PROTEIN LIGASE CCNB1IP1"/>
    <property type="match status" value="1"/>
</dbReference>
<proteinExistence type="predicted"/>
<feature type="coiled-coil region" evidence="2">
    <location>
        <begin position="113"/>
        <end position="186"/>
    </location>
</feature>
<gene>
    <name evidence="5" type="ORF">NA56DRAFT_320818</name>
</gene>
<dbReference type="GO" id="GO:0061630">
    <property type="term" value="F:ubiquitin protein ligase activity"/>
    <property type="evidence" value="ECO:0007669"/>
    <property type="project" value="InterPro"/>
</dbReference>
<dbReference type="EMBL" id="KZ613508">
    <property type="protein sequence ID" value="PMD16084.1"/>
    <property type="molecule type" value="Genomic_DNA"/>
</dbReference>
<dbReference type="PROSITE" id="PS50089">
    <property type="entry name" value="ZF_RING_2"/>
    <property type="match status" value="1"/>
</dbReference>
<dbReference type="PANTHER" id="PTHR14305">
    <property type="entry name" value="E3 UBIQUITIN-PROTEIN LIGASE CCNB1IP1"/>
    <property type="match status" value="1"/>
</dbReference>
<dbReference type="AlphaFoldDB" id="A0A2J6PPY3"/>
<protein>
    <submittedName>
        <fullName evidence="5">Cyclin B1 interacting protein-like protein 1</fullName>
    </submittedName>
</protein>
<dbReference type="InterPro" id="IPR001841">
    <property type="entry name" value="Znf_RING"/>
</dbReference>
<evidence type="ECO:0000313" key="5">
    <source>
        <dbReference type="EMBL" id="PMD16084.1"/>
    </source>
</evidence>
<feature type="compositionally biased region" description="Gly residues" evidence="3">
    <location>
        <begin position="245"/>
        <end position="266"/>
    </location>
</feature>
<evidence type="ECO:0000256" key="3">
    <source>
        <dbReference type="SAM" id="MobiDB-lite"/>
    </source>
</evidence>
<accession>A0A2J6PPY3</accession>
<name>A0A2J6PPY3_9HELO</name>
<dbReference type="GO" id="GO:0007131">
    <property type="term" value="P:reciprocal meiotic recombination"/>
    <property type="evidence" value="ECO:0007669"/>
    <property type="project" value="InterPro"/>
</dbReference>
<dbReference type="STRING" id="1745343.A0A2J6PPY3"/>
<feature type="domain" description="RING-type" evidence="4">
    <location>
        <begin position="12"/>
        <end position="54"/>
    </location>
</feature>
<keyword evidence="1" id="KW-0862">Zinc</keyword>